<keyword evidence="5" id="KW-0812">Transmembrane</keyword>
<keyword evidence="9" id="KW-0472">Membrane</keyword>
<evidence type="ECO:0000313" key="13">
    <source>
        <dbReference type="Proteomes" id="UP000478417"/>
    </source>
</evidence>
<evidence type="ECO:0000256" key="7">
    <source>
        <dbReference type="ARBA" id="ARBA00023004"/>
    </source>
</evidence>
<dbReference type="EMBL" id="JAAGNX010000001">
    <property type="protein sequence ID" value="NDV61878.1"/>
    <property type="molecule type" value="Genomic_DNA"/>
</dbReference>
<evidence type="ECO:0000256" key="10">
    <source>
        <dbReference type="ARBA" id="ARBA00023237"/>
    </source>
</evidence>
<evidence type="ECO:0000256" key="1">
    <source>
        <dbReference type="ARBA" id="ARBA00004571"/>
    </source>
</evidence>
<comment type="caution">
    <text evidence="12">The sequence shown here is derived from an EMBL/GenBank/DDBJ whole genome shotgun (WGS) entry which is preliminary data.</text>
</comment>
<evidence type="ECO:0000313" key="12">
    <source>
        <dbReference type="EMBL" id="NDV61878.1"/>
    </source>
</evidence>
<dbReference type="InterPro" id="IPR036942">
    <property type="entry name" value="Beta-barrel_TonB_sf"/>
</dbReference>
<name>A0A6B2LZ17_9BACT</name>
<dbReference type="GO" id="GO:0015344">
    <property type="term" value="F:siderophore uptake transmembrane transporter activity"/>
    <property type="evidence" value="ECO:0007669"/>
    <property type="project" value="TreeGrafter"/>
</dbReference>
<sequence length="988" mass="110983">MKTKYLITGLFASSAFVLFGQDEKAEADDVFNLSPFVVDASKDTGYLASQTLAGTRLATDLKDAPSPVTVLTMEFLEDIDATDINDALSFVPAVDDDPRPYNSLNNNPVSSRIRGFQQTNTNVNFFPTRTTTDRYNIDRIEINRGPNAILFGIGNPGGTYVATTKNAELRKNFGWVENRVDTLDSWRFAGDWNQVVIEDRLAIRIAGMTEDRKGFIEPMSDRDKRFYIALNAKIADTKNYDLSVRYQFEDVSQVTTTRAWNLPWDNITAWQDAGSPTYDSPDQVPAALRWPAGMTRIPNAFTIAPVISGSEVNVPTFTYGNRPASMQSRSDNNQRYRIGTPLSRATIPGTDIPIPTDLSYQGAAWGYTLDSDSHAVFVEQTFFDKLFTEIAWYQQSVDRDWNRSNGGQDLYVDVLEFLPNGDSNPNVGKVFTQGTPRVQQQYREIEVGRLTVGYELDLRDTADWLGRHRFGVLLESSRDLLGLNDLLEVNLLTDRPGAFQSDLTNFGNRTVRRSYLFTGYGNVWQGMANPGRDAYSSISGLVDPSSVQSEAGDRFATELANFRVSRGETETDSWVFSMQSFFPAPGFGNIRERLVPFWGLRKDDQVSTQLIQSEMNASKVRGVFPDWRTLPYERASTFDDTTLTWGVVYRITPFIDLFYNESEVLSPGSSRQDVFGETISSSTGEGWDAGVRFELLDGKLVGSFSVFESTQLNIPLFNIIGGNVGAQFPDPTNNLLDALIEVQEGTDQPAGFPDLNYGAAQVEIADPIDTFDNEAEGMDWEITYNPKPNWRISFRGQKMENKESNVLNRSFRHFQEFLLPIEAAFISTGLDDWDIPDYDRTISEFFADTRQEIANDKFSREGTLAIRSSKWRYTLVTNYSFRKGPLKGISIGGNLRYSSKKAIQAIIDPQTGFTGAYVYDDPNYILGMNLGYWKKFSNGVIMNIRLNISNVLDNDDFSVQSANSITGEIYALRPVEGREASLTTSFRF</sequence>
<keyword evidence="4" id="KW-0410">Iron transport</keyword>
<feature type="domain" description="TonB-dependent receptor plug" evidence="11">
    <location>
        <begin position="61"/>
        <end position="159"/>
    </location>
</feature>
<dbReference type="RefSeq" id="WP_163963201.1">
    <property type="nucleotide sequence ID" value="NZ_JAAGNX010000001.1"/>
</dbReference>
<accession>A0A6B2LZ17</accession>
<evidence type="ECO:0000256" key="2">
    <source>
        <dbReference type="ARBA" id="ARBA00022448"/>
    </source>
</evidence>
<keyword evidence="12" id="KW-0675">Receptor</keyword>
<keyword evidence="7" id="KW-0408">Iron</keyword>
<comment type="subcellular location">
    <subcellularLocation>
        <location evidence="1">Cell outer membrane</location>
        <topology evidence="1">Multi-pass membrane protein</topology>
    </subcellularLocation>
</comment>
<dbReference type="PANTHER" id="PTHR32552:SF68">
    <property type="entry name" value="FERRICHROME OUTER MEMBRANE TRANSPORTER_PHAGE RECEPTOR"/>
    <property type="match status" value="1"/>
</dbReference>
<evidence type="ECO:0000259" key="11">
    <source>
        <dbReference type="Pfam" id="PF07715"/>
    </source>
</evidence>
<dbReference type="Pfam" id="PF07715">
    <property type="entry name" value="Plug"/>
    <property type="match status" value="1"/>
</dbReference>
<keyword evidence="13" id="KW-1185">Reference proteome</keyword>
<keyword evidence="3" id="KW-1134">Transmembrane beta strand</keyword>
<gene>
    <name evidence="12" type="ORF">G0Q06_05395</name>
</gene>
<keyword evidence="10" id="KW-0998">Cell outer membrane</keyword>
<dbReference type="AlphaFoldDB" id="A0A6B2LZ17"/>
<evidence type="ECO:0000256" key="4">
    <source>
        <dbReference type="ARBA" id="ARBA00022496"/>
    </source>
</evidence>
<dbReference type="InterPro" id="IPR037066">
    <property type="entry name" value="Plug_dom_sf"/>
</dbReference>
<keyword evidence="8" id="KW-0406">Ion transport</keyword>
<organism evidence="12 13">
    <name type="scientific">Oceanipulchritudo coccoides</name>
    <dbReference type="NCBI Taxonomy" id="2706888"/>
    <lineage>
        <taxon>Bacteria</taxon>
        <taxon>Pseudomonadati</taxon>
        <taxon>Verrucomicrobiota</taxon>
        <taxon>Opitutia</taxon>
        <taxon>Puniceicoccales</taxon>
        <taxon>Oceanipulchritudinaceae</taxon>
        <taxon>Oceanipulchritudo</taxon>
    </lineage>
</organism>
<protein>
    <submittedName>
        <fullName evidence="12">TonB-dependent receptor plug domain-containing protein</fullName>
    </submittedName>
</protein>
<dbReference type="GO" id="GO:0009279">
    <property type="term" value="C:cell outer membrane"/>
    <property type="evidence" value="ECO:0007669"/>
    <property type="project" value="UniProtKB-SubCell"/>
</dbReference>
<keyword evidence="2" id="KW-0813">Transport</keyword>
<evidence type="ECO:0000256" key="6">
    <source>
        <dbReference type="ARBA" id="ARBA00022729"/>
    </source>
</evidence>
<dbReference type="InterPro" id="IPR039426">
    <property type="entry name" value="TonB-dep_rcpt-like"/>
</dbReference>
<evidence type="ECO:0000256" key="9">
    <source>
        <dbReference type="ARBA" id="ARBA00023136"/>
    </source>
</evidence>
<evidence type="ECO:0000256" key="8">
    <source>
        <dbReference type="ARBA" id="ARBA00023065"/>
    </source>
</evidence>
<evidence type="ECO:0000256" key="5">
    <source>
        <dbReference type="ARBA" id="ARBA00022692"/>
    </source>
</evidence>
<dbReference type="Proteomes" id="UP000478417">
    <property type="component" value="Unassembled WGS sequence"/>
</dbReference>
<reference evidence="12 13" key="1">
    <citation type="submission" date="2020-02" db="EMBL/GenBank/DDBJ databases">
        <title>Albibacoteraceae fam. nov., the first described family within the subdivision 4 Verrucomicrobia.</title>
        <authorList>
            <person name="Xi F."/>
        </authorList>
    </citation>
    <scope>NUCLEOTIDE SEQUENCE [LARGE SCALE GENOMIC DNA]</scope>
    <source>
        <strain evidence="12 13">CK1056</strain>
    </source>
</reference>
<dbReference type="PANTHER" id="PTHR32552">
    <property type="entry name" value="FERRICHROME IRON RECEPTOR-RELATED"/>
    <property type="match status" value="1"/>
</dbReference>
<evidence type="ECO:0000256" key="3">
    <source>
        <dbReference type="ARBA" id="ARBA00022452"/>
    </source>
</evidence>
<dbReference type="InterPro" id="IPR012910">
    <property type="entry name" value="Plug_dom"/>
</dbReference>
<dbReference type="SUPFAM" id="SSF56935">
    <property type="entry name" value="Porins"/>
    <property type="match status" value="1"/>
</dbReference>
<dbReference type="Gene3D" id="2.40.170.20">
    <property type="entry name" value="TonB-dependent receptor, beta-barrel domain"/>
    <property type="match status" value="2"/>
</dbReference>
<keyword evidence="6" id="KW-0732">Signal</keyword>
<proteinExistence type="predicted"/>
<dbReference type="Gene3D" id="2.170.130.10">
    <property type="entry name" value="TonB-dependent receptor, plug domain"/>
    <property type="match status" value="1"/>
</dbReference>